<dbReference type="SUPFAM" id="SSF51261">
    <property type="entry name" value="Duplicated hybrid motif"/>
    <property type="match status" value="1"/>
</dbReference>
<dbReference type="EMBL" id="JAMQJY010000001">
    <property type="protein sequence ID" value="MCM2675571.1"/>
    <property type="molecule type" value="Genomic_DNA"/>
</dbReference>
<protein>
    <submittedName>
        <fullName evidence="3">M23 family metallopeptidase</fullName>
    </submittedName>
</protein>
<dbReference type="Gene3D" id="2.70.70.10">
    <property type="entry name" value="Glucose Permease (Domain IIA)"/>
    <property type="match status" value="1"/>
</dbReference>
<dbReference type="CDD" id="cd12797">
    <property type="entry name" value="M23_peptidase"/>
    <property type="match status" value="1"/>
</dbReference>
<dbReference type="RefSeq" id="WP_251606448.1">
    <property type="nucleotide sequence ID" value="NZ_JAMQJY010000001.1"/>
</dbReference>
<gene>
    <name evidence="3" type="ORF">NDM98_08745</name>
</gene>
<dbReference type="Pfam" id="PF01551">
    <property type="entry name" value="Peptidase_M23"/>
    <property type="match status" value="1"/>
</dbReference>
<evidence type="ECO:0000259" key="2">
    <source>
        <dbReference type="Pfam" id="PF01551"/>
    </source>
</evidence>
<evidence type="ECO:0000256" key="1">
    <source>
        <dbReference type="SAM" id="MobiDB-lite"/>
    </source>
</evidence>
<sequence length="210" mass="22994">MFRSPDGLGGYGNLIKVVTGPFERRYGHNQKNLVRAGQMVAPGQTIGLTGSTGDSTGPHVHYEVRRNGTPISPRGLKTGGRVDRRGMYELADGGWPEYVIPTDPSRRSAAQKLLALAGRDIQGTKRPNQLSNPSQPSGGQPEEMTLMQELLAATQEQNQILRDSNNKMLAIMQKIADKSTDVFLGREKVGSQMDSEQSKRMALQERGLAY</sequence>
<dbReference type="InterPro" id="IPR011055">
    <property type="entry name" value="Dup_hybrid_motif"/>
</dbReference>
<dbReference type="InterPro" id="IPR016047">
    <property type="entry name" value="M23ase_b-sheet_dom"/>
</dbReference>
<reference evidence="3" key="1">
    <citation type="submission" date="2022-06" db="EMBL/GenBank/DDBJ databases">
        <title>Alkalicoccobacillus porphyridii sp. nov., isolated from a marine red alga, Porphyridium purpureum and reclassification of Shouchella plakortidis and Shouchella gibsonii as Alkalicoccobacillus plakortidis comb. nov. and Alkalicoccobacillus gibsonii comb. nov.</title>
        <authorList>
            <person name="Kim K.H."/>
            <person name="Lee J.K."/>
            <person name="Han D.M."/>
            <person name="Baek J.H."/>
            <person name="Jeon C.O."/>
        </authorList>
    </citation>
    <scope>NUCLEOTIDE SEQUENCE</scope>
    <source>
        <strain evidence="3">DSM 19153</strain>
    </source>
</reference>
<dbReference type="PANTHER" id="PTHR21666">
    <property type="entry name" value="PEPTIDASE-RELATED"/>
    <property type="match status" value="1"/>
</dbReference>
<proteinExistence type="predicted"/>
<feature type="compositionally biased region" description="Polar residues" evidence="1">
    <location>
        <begin position="125"/>
        <end position="138"/>
    </location>
</feature>
<feature type="region of interest" description="Disordered" evidence="1">
    <location>
        <begin position="120"/>
        <end position="141"/>
    </location>
</feature>
<dbReference type="Proteomes" id="UP001203665">
    <property type="component" value="Unassembled WGS sequence"/>
</dbReference>
<feature type="domain" description="M23ase beta-sheet core" evidence="2">
    <location>
        <begin position="9"/>
        <end position="73"/>
    </location>
</feature>
<organism evidence="3 4">
    <name type="scientific">Alkalicoccobacillus plakortidis</name>
    <dbReference type="NCBI Taxonomy" id="444060"/>
    <lineage>
        <taxon>Bacteria</taxon>
        <taxon>Bacillati</taxon>
        <taxon>Bacillota</taxon>
        <taxon>Bacilli</taxon>
        <taxon>Bacillales</taxon>
        <taxon>Bacillaceae</taxon>
        <taxon>Alkalicoccobacillus</taxon>
    </lineage>
</organism>
<comment type="caution">
    <text evidence="3">The sequence shown here is derived from an EMBL/GenBank/DDBJ whole genome shotgun (WGS) entry which is preliminary data.</text>
</comment>
<accession>A0ABT0XI32</accession>
<feature type="region of interest" description="Disordered" evidence="1">
    <location>
        <begin position="190"/>
        <end position="210"/>
    </location>
</feature>
<dbReference type="PANTHER" id="PTHR21666:SF270">
    <property type="entry name" value="MUREIN HYDROLASE ACTIVATOR ENVC"/>
    <property type="match status" value="1"/>
</dbReference>
<evidence type="ECO:0000313" key="4">
    <source>
        <dbReference type="Proteomes" id="UP001203665"/>
    </source>
</evidence>
<name>A0ABT0XI32_9BACI</name>
<keyword evidence="4" id="KW-1185">Reference proteome</keyword>
<dbReference type="InterPro" id="IPR050570">
    <property type="entry name" value="Cell_wall_metabolism_enzyme"/>
</dbReference>
<evidence type="ECO:0000313" key="3">
    <source>
        <dbReference type="EMBL" id="MCM2675571.1"/>
    </source>
</evidence>